<gene>
    <name evidence="1" type="primary">Acey_s0105.g3713</name>
    <name evidence="1" type="ORF">Y032_0105g3713</name>
</gene>
<keyword evidence="2" id="KW-1185">Reference proteome</keyword>
<protein>
    <submittedName>
        <fullName evidence="1">Uncharacterized protein</fullName>
    </submittedName>
</protein>
<dbReference type="AlphaFoldDB" id="A0A016TGA4"/>
<comment type="caution">
    <text evidence="1">The sequence shown here is derived from an EMBL/GenBank/DDBJ whole genome shotgun (WGS) entry which is preliminary data.</text>
</comment>
<reference evidence="2" key="1">
    <citation type="journal article" date="2015" name="Nat. Genet.">
        <title>The genome and transcriptome of the zoonotic hookworm Ancylostoma ceylanicum identify infection-specific gene families.</title>
        <authorList>
            <person name="Schwarz E.M."/>
            <person name="Hu Y."/>
            <person name="Antoshechkin I."/>
            <person name="Miller M.M."/>
            <person name="Sternberg P.W."/>
            <person name="Aroian R.V."/>
        </authorList>
    </citation>
    <scope>NUCLEOTIDE SEQUENCE</scope>
    <source>
        <strain evidence="2">HY135</strain>
    </source>
</reference>
<organism evidence="1 2">
    <name type="scientific">Ancylostoma ceylanicum</name>
    <dbReference type="NCBI Taxonomy" id="53326"/>
    <lineage>
        <taxon>Eukaryota</taxon>
        <taxon>Metazoa</taxon>
        <taxon>Ecdysozoa</taxon>
        <taxon>Nematoda</taxon>
        <taxon>Chromadorea</taxon>
        <taxon>Rhabditida</taxon>
        <taxon>Rhabditina</taxon>
        <taxon>Rhabditomorpha</taxon>
        <taxon>Strongyloidea</taxon>
        <taxon>Ancylostomatidae</taxon>
        <taxon>Ancylostomatinae</taxon>
        <taxon>Ancylostoma</taxon>
    </lineage>
</organism>
<name>A0A016TGA4_9BILA</name>
<evidence type="ECO:0000313" key="2">
    <source>
        <dbReference type="Proteomes" id="UP000024635"/>
    </source>
</evidence>
<proteinExistence type="predicted"/>
<accession>A0A016TGA4</accession>
<dbReference type="EMBL" id="JARK01001441">
    <property type="protein sequence ID" value="EYC01741.1"/>
    <property type="molecule type" value="Genomic_DNA"/>
</dbReference>
<evidence type="ECO:0000313" key="1">
    <source>
        <dbReference type="EMBL" id="EYC01741.1"/>
    </source>
</evidence>
<sequence length="75" mass="8595">MSMSNFEKLTDCDREQLILTQLQLACGFPDHLFNLLFLENAEAFGGATCVELLGLSFRPQNIQNFRHENHRGCCF</sequence>
<dbReference type="Proteomes" id="UP000024635">
    <property type="component" value="Unassembled WGS sequence"/>
</dbReference>